<accession>A0A3B1AKE1</accession>
<dbReference type="AlphaFoldDB" id="A0A3B1AKE1"/>
<reference evidence="1" key="1">
    <citation type="submission" date="2018-06" db="EMBL/GenBank/DDBJ databases">
        <authorList>
            <person name="Zhirakovskaya E."/>
        </authorList>
    </citation>
    <scope>NUCLEOTIDE SEQUENCE</scope>
</reference>
<protein>
    <submittedName>
        <fullName evidence="1">Uncharacterized protein</fullName>
    </submittedName>
</protein>
<dbReference type="EMBL" id="UOFR01000026">
    <property type="protein sequence ID" value="VAW94334.1"/>
    <property type="molecule type" value="Genomic_DNA"/>
</dbReference>
<organism evidence="1">
    <name type="scientific">hydrothermal vent metagenome</name>
    <dbReference type="NCBI Taxonomy" id="652676"/>
    <lineage>
        <taxon>unclassified sequences</taxon>
        <taxon>metagenomes</taxon>
        <taxon>ecological metagenomes</taxon>
    </lineage>
</organism>
<name>A0A3B1AKE1_9ZZZZ</name>
<gene>
    <name evidence="1" type="ORF">MNBD_GAMMA21-755</name>
</gene>
<proteinExistence type="predicted"/>
<evidence type="ECO:0000313" key="1">
    <source>
        <dbReference type="EMBL" id="VAW94334.1"/>
    </source>
</evidence>
<sequence>MPNKTFNFILDSQDTQQSLKLLEVDYLGNGIYNCEIQVNSNGFMCKRIFGFDNDEYFLAKLNALLNNSEGEATLMDMQADSFVRLKYIDADSVLLTGYIVEQTDVTHSLEFSFKIKLLKITSFVKDFEKMVRANI</sequence>